<dbReference type="Pfam" id="PF05362">
    <property type="entry name" value="Lon_C"/>
    <property type="match status" value="1"/>
</dbReference>
<evidence type="ECO:0000259" key="5">
    <source>
        <dbReference type="Pfam" id="PF05362"/>
    </source>
</evidence>
<keyword evidence="6" id="KW-1185">Reference proteome</keyword>
<evidence type="ECO:0000256" key="3">
    <source>
        <dbReference type="SAM" id="MobiDB-lite"/>
    </source>
</evidence>
<dbReference type="WBParaSite" id="MhA1_Contig210.frz3.gene2">
    <property type="protein sequence ID" value="MhA1_Contig210.frz3.gene2"/>
    <property type="gene ID" value="MhA1_Contig210.frz3.gene2"/>
</dbReference>
<evidence type="ECO:0000313" key="7">
    <source>
        <dbReference type="WBParaSite" id="MhA1_Contig210.frz3.gene2"/>
    </source>
</evidence>
<sequence length="279" mass="31263">MKLYIVLSSIFYAIIWNLMALPFILFCCKRMTKRIIKIKQSNEQGKDEESLEENSDNCKETQSFHSSSESIRDSVYRTADDSIRSIYKSDCAKSDETEAKETAVGHFPILGYTSDGKGSQDWAVTTAHDFKVKILTGVQGENSEQLKQCAEIVRIFITSHLVELGLQHIDFKNKKKYYNTHIYPSSTDKSGYSAGPAIAISVISALKGKGALNELSPRRDCDPNKEWECADGLCIPISSLCDGKEDCVLDVEERAFALGMLLHRPSDELYCPTGKYLND</sequence>
<reference evidence="7" key="1">
    <citation type="submission" date="2016-11" db="UniProtKB">
        <authorList>
            <consortium name="WormBaseParasite"/>
        </authorList>
    </citation>
    <scope>IDENTIFICATION</scope>
</reference>
<feature type="compositionally biased region" description="Polar residues" evidence="3">
    <location>
        <begin position="60"/>
        <end position="69"/>
    </location>
</feature>
<evidence type="ECO:0000256" key="4">
    <source>
        <dbReference type="SAM" id="Phobius"/>
    </source>
</evidence>
<evidence type="ECO:0000313" key="6">
    <source>
        <dbReference type="Proteomes" id="UP000095281"/>
    </source>
</evidence>
<name>A0A1I8BEK6_MELHA</name>
<evidence type="ECO:0000256" key="2">
    <source>
        <dbReference type="PROSITE-ProRule" id="PRU00124"/>
    </source>
</evidence>
<keyword evidence="4" id="KW-1133">Transmembrane helix</keyword>
<dbReference type="InterPro" id="IPR002172">
    <property type="entry name" value="LDrepeatLR_classA_rpt"/>
</dbReference>
<dbReference type="SUPFAM" id="SSF57424">
    <property type="entry name" value="LDL receptor-like module"/>
    <property type="match status" value="1"/>
</dbReference>
<accession>A0A1I8BEK6</accession>
<dbReference type="Pfam" id="PF00057">
    <property type="entry name" value="Ldl_recept_a"/>
    <property type="match status" value="1"/>
</dbReference>
<feature type="domain" description="Lon proteolytic" evidence="5">
    <location>
        <begin position="96"/>
        <end position="211"/>
    </location>
</feature>
<feature type="transmembrane region" description="Helical" evidence="4">
    <location>
        <begin position="6"/>
        <end position="28"/>
    </location>
</feature>
<dbReference type="Gene3D" id="3.30.230.10">
    <property type="match status" value="1"/>
</dbReference>
<dbReference type="PROSITE" id="PS50068">
    <property type="entry name" value="LDLRA_2"/>
    <property type="match status" value="1"/>
</dbReference>
<keyword evidence="4" id="KW-0812">Transmembrane</keyword>
<dbReference type="InterPro" id="IPR014721">
    <property type="entry name" value="Ribsml_uS5_D2-typ_fold_subgr"/>
</dbReference>
<feature type="disulfide bond" evidence="2">
    <location>
        <begin position="229"/>
        <end position="247"/>
    </location>
</feature>
<comment type="caution">
    <text evidence="2">Lacks conserved residue(s) required for the propagation of feature annotation.</text>
</comment>
<protein>
    <submittedName>
        <fullName evidence="7">Lon proteolytic domain-containing protein</fullName>
    </submittedName>
</protein>
<keyword evidence="4" id="KW-0472">Membrane</keyword>
<dbReference type="CDD" id="cd00112">
    <property type="entry name" value="LDLa"/>
    <property type="match status" value="1"/>
</dbReference>
<dbReference type="Gene3D" id="4.10.400.10">
    <property type="entry name" value="Low-density Lipoprotein Receptor"/>
    <property type="match status" value="1"/>
</dbReference>
<dbReference type="SMART" id="SM00192">
    <property type="entry name" value="LDLa"/>
    <property type="match status" value="1"/>
</dbReference>
<organism evidence="6 7">
    <name type="scientific">Meloidogyne hapla</name>
    <name type="common">Root-knot nematode worm</name>
    <dbReference type="NCBI Taxonomy" id="6305"/>
    <lineage>
        <taxon>Eukaryota</taxon>
        <taxon>Metazoa</taxon>
        <taxon>Ecdysozoa</taxon>
        <taxon>Nematoda</taxon>
        <taxon>Chromadorea</taxon>
        <taxon>Rhabditida</taxon>
        <taxon>Tylenchina</taxon>
        <taxon>Tylenchomorpha</taxon>
        <taxon>Tylenchoidea</taxon>
        <taxon>Meloidogynidae</taxon>
        <taxon>Meloidogyninae</taxon>
        <taxon>Meloidogyne</taxon>
    </lineage>
</organism>
<evidence type="ECO:0000256" key="1">
    <source>
        <dbReference type="ARBA" id="ARBA00023157"/>
    </source>
</evidence>
<proteinExistence type="predicted"/>
<dbReference type="AlphaFoldDB" id="A0A1I8BEK6"/>
<dbReference type="InterPro" id="IPR036055">
    <property type="entry name" value="LDL_receptor-like_sf"/>
</dbReference>
<dbReference type="Proteomes" id="UP000095281">
    <property type="component" value="Unplaced"/>
</dbReference>
<keyword evidence="1 2" id="KW-1015">Disulfide bond</keyword>
<feature type="region of interest" description="Disordered" evidence="3">
    <location>
        <begin position="42"/>
        <end position="72"/>
    </location>
</feature>
<dbReference type="InterPro" id="IPR008269">
    <property type="entry name" value="Lon_proteolytic"/>
</dbReference>